<organism evidence="3 4">
    <name type="scientific">Bordetella bronchiseptica 253</name>
    <dbReference type="NCBI Taxonomy" id="568707"/>
    <lineage>
        <taxon>Bacteria</taxon>
        <taxon>Pseudomonadati</taxon>
        <taxon>Pseudomonadota</taxon>
        <taxon>Betaproteobacteria</taxon>
        <taxon>Burkholderiales</taxon>
        <taxon>Alcaligenaceae</taxon>
        <taxon>Bordetella</taxon>
    </lineage>
</organism>
<dbReference type="AlphaFoldDB" id="A0A0C6P224"/>
<dbReference type="PANTHER" id="PTHR45228:SF5">
    <property type="entry name" value="CYCLIC DI-GMP PHOSPHODIESTERASE VC_1348-RELATED"/>
    <property type="match status" value="1"/>
</dbReference>
<dbReference type="PANTHER" id="PTHR45228">
    <property type="entry name" value="CYCLIC DI-GMP PHOSPHODIESTERASE TM_0186-RELATED"/>
    <property type="match status" value="1"/>
</dbReference>
<dbReference type="InterPro" id="IPR052020">
    <property type="entry name" value="Cyclic_di-GMP/3'3'-cGAMP_PDE"/>
</dbReference>
<dbReference type="InterPro" id="IPR037522">
    <property type="entry name" value="HD_GYP_dom"/>
</dbReference>
<dbReference type="Gene3D" id="1.10.3210.10">
    <property type="entry name" value="Hypothetical protein af1432"/>
    <property type="match status" value="2"/>
</dbReference>
<accession>A0A0C6P224</accession>
<dbReference type="EMBL" id="HE965806">
    <property type="protein sequence ID" value="CCJ53809.1"/>
    <property type="molecule type" value="Genomic_DNA"/>
</dbReference>
<gene>
    <name evidence="3" type="ORF">BN112_1892</name>
</gene>
<protein>
    <submittedName>
        <fullName evidence="3">Putative exported protein</fullName>
    </submittedName>
</protein>
<dbReference type="Gene3D" id="6.10.340.10">
    <property type="match status" value="1"/>
</dbReference>
<dbReference type="OrthoDB" id="9774747at2"/>
<evidence type="ECO:0000259" key="2">
    <source>
        <dbReference type="PROSITE" id="PS51832"/>
    </source>
</evidence>
<dbReference type="Proteomes" id="UP000007564">
    <property type="component" value="Chromosome"/>
</dbReference>
<keyword evidence="1" id="KW-0812">Transmembrane</keyword>
<dbReference type="CDD" id="cd00077">
    <property type="entry name" value="HDc"/>
    <property type="match status" value="1"/>
</dbReference>
<dbReference type="Gene3D" id="3.30.450.20">
    <property type="entry name" value="PAS domain"/>
    <property type="match status" value="2"/>
</dbReference>
<evidence type="ECO:0000313" key="4">
    <source>
        <dbReference type="Proteomes" id="UP000007564"/>
    </source>
</evidence>
<dbReference type="HOGENOM" id="CLU_010403_1_0_4"/>
<reference evidence="3 4" key="1">
    <citation type="journal article" date="2012" name="BMC Genomics">
        <title>Comparative genomics of the classical Bordetella subspecies: the evolution and exchange of virulence-associated diversity amongst closely related pathogens.</title>
        <authorList>
            <person name="Park J."/>
            <person name="Zhang Y."/>
            <person name="Buboltz A.M."/>
            <person name="Zhang X."/>
            <person name="Schuster S.C."/>
            <person name="Ahuja U."/>
            <person name="Liu M."/>
            <person name="Miller J.F."/>
            <person name="Sebaihia M."/>
            <person name="Bentley S.D."/>
            <person name="Parkhill J."/>
            <person name="Harvill E.T."/>
        </authorList>
    </citation>
    <scope>NUCLEOTIDE SEQUENCE [LARGE SCALE GENOMIC DNA]</scope>
    <source>
        <strain evidence="3 4">253</strain>
    </source>
</reference>
<dbReference type="SUPFAM" id="SSF109604">
    <property type="entry name" value="HD-domain/PDEase-like"/>
    <property type="match status" value="2"/>
</dbReference>
<dbReference type="InterPro" id="IPR003607">
    <property type="entry name" value="HD/PDEase_dom"/>
</dbReference>
<dbReference type="KEGG" id="bbh:BN112_1892"/>
<dbReference type="RefSeq" id="WP_015064220.1">
    <property type="nucleotide sequence ID" value="NC_019382.1"/>
</dbReference>
<evidence type="ECO:0000256" key="1">
    <source>
        <dbReference type="SAM" id="Phobius"/>
    </source>
</evidence>
<sequence length="962" mass="106634">MAPARVCKMGNGARRLRGWPVRLLIAGLAVAAIFLVAAVLIALSWMNSRNLLLDAAARTANDAAQITFERTRRMIEPASATLRTLSFDPIVSAPRLQDRLERMRLLAEELAANPLISALYVGYDNGDFLLARMLDDPGIRQHFGAPGQARFLVQTVTRAADGTAKGDFLFYDGGLSPITRRSEADYRYDPRERPWYANAGEGAALTISAPYVFFSTRQVGVSLSRRAEGGKAIVGLDIVLDDLGRMLDELRITPSAELALVDGSGAVVAYRDPQVLTARAQAAGDTHLRPLDDLGVEPLSDLRRIARDGRPVSYDVAGHEWLGVMLPFDGFDNVDLRLLLTAPADELLGDLQHDRQRMVLITGGLILLFLGLGWWGGSRIGRALERTTAQAKRMSAFDFSRPPDAPAWLRETRELNGVMDNVSNTVEAFLAISDVLGAEPRIETMLAQVLEKFVHATRCRSGAIYLLQKDSRTMARAAVAGDAHGLEESLPCAGGGDAAPAAGAADGLQRVQFELRSRAGRVEGLLVLRHAQDQDHAAPGFQAFAFRLTGMLSAAIETRQLIESQKQLFDAVIRVLADAIDAKSPYTGGHCERVPALAIMMTDRMCADTSGPYADFTFTEDERYAFYLAAWLHDCGKITSAEHIVDKATKLEVIYNRIHEIRMRFEVLWRDAEIAHLRACLDGQPAAASAQARDERQAQLQDDFRFVAECNLGGEFLADEAIERLRRLGQATWLRHFDDGLGLAAAERRRLEGSRAGAPALPAIEPLLADKPQHWVEWGDNKPAVERDDPRNALGFDMKLPAYRQDMGELHNLSIRRGTLTDEDRFAINDHIVQTLIMLKQLPWPRHLERVPDIAANHHEKMDGTGYPRRLPGEALHLTERVMAVADVFEALTAADRPYKLPKTLSESLRIMAVMCKERHLDTELYLYFLRHRIWLAYAQQHMNPSQIDDVDIEALARIAQG</sequence>
<dbReference type="PROSITE" id="PS51832">
    <property type="entry name" value="HD_GYP"/>
    <property type="match status" value="1"/>
</dbReference>
<feature type="transmembrane region" description="Helical" evidence="1">
    <location>
        <begin position="23"/>
        <end position="43"/>
    </location>
</feature>
<feature type="domain" description="HD-GYP" evidence="2">
    <location>
        <begin position="732"/>
        <end position="945"/>
    </location>
</feature>
<proteinExistence type="predicted"/>
<keyword evidence="1" id="KW-1133">Transmembrane helix</keyword>
<evidence type="ECO:0000313" key="3">
    <source>
        <dbReference type="EMBL" id="CCJ53809.1"/>
    </source>
</evidence>
<dbReference type="Pfam" id="PF13487">
    <property type="entry name" value="HD_5"/>
    <property type="match status" value="1"/>
</dbReference>
<keyword evidence="1" id="KW-0472">Membrane</keyword>
<dbReference type="GO" id="GO:0008081">
    <property type="term" value="F:phosphoric diester hydrolase activity"/>
    <property type="evidence" value="ECO:0007669"/>
    <property type="project" value="UniProtKB-ARBA"/>
</dbReference>
<name>A0A0C6P224_BORBO</name>